<comment type="caution">
    <text evidence="3">The sequence shown here is derived from an EMBL/GenBank/DDBJ whole genome shotgun (WGS) entry which is preliminary data.</text>
</comment>
<keyword evidence="2" id="KW-0732">Signal</keyword>
<evidence type="ECO:0000313" key="4">
    <source>
        <dbReference type="Proteomes" id="UP001156870"/>
    </source>
</evidence>
<proteinExistence type="predicted"/>
<dbReference type="Gene3D" id="1.25.40.10">
    <property type="entry name" value="Tetratricopeptide repeat domain"/>
    <property type="match status" value="1"/>
</dbReference>
<feature type="coiled-coil region" evidence="1">
    <location>
        <begin position="415"/>
        <end position="482"/>
    </location>
</feature>
<dbReference type="AlphaFoldDB" id="A0AA37WLW7"/>
<reference evidence="3 4" key="1">
    <citation type="journal article" date="2014" name="Int. J. Syst. Evol. Microbiol.">
        <title>Complete genome sequence of Corynebacterium casei LMG S-19264T (=DSM 44701T), isolated from a smear-ripened cheese.</title>
        <authorList>
            <consortium name="US DOE Joint Genome Institute (JGI-PGF)"/>
            <person name="Walter F."/>
            <person name="Albersmeier A."/>
            <person name="Kalinowski J."/>
            <person name="Ruckert C."/>
        </authorList>
    </citation>
    <scope>NUCLEOTIDE SEQUENCE [LARGE SCALE GENOMIC DNA]</scope>
    <source>
        <strain evidence="3 4">NBRC 110095</strain>
    </source>
</reference>
<dbReference type="EMBL" id="BSPD01000030">
    <property type="protein sequence ID" value="GLS25520.1"/>
    <property type="molecule type" value="Genomic_DNA"/>
</dbReference>
<keyword evidence="4" id="KW-1185">Reference proteome</keyword>
<evidence type="ECO:0000313" key="3">
    <source>
        <dbReference type="EMBL" id="GLS25520.1"/>
    </source>
</evidence>
<dbReference type="SUPFAM" id="SSF81901">
    <property type="entry name" value="HCP-like"/>
    <property type="match status" value="1"/>
</dbReference>
<dbReference type="Proteomes" id="UP001156870">
    <property type="component" value="Unassembled WGS sequence"/>
</dbReference>
<evidence type="ECO:0008006" key="5">
    <source>
        <dbReference type="Google" id="ProtNLM"/>
    </source>
</evidence>
<evidence type="ECO:0000256" key="1">
    <source>
        <dbReference type="SAM" id="Coils"/>
    </source>
</evidence>
<organism evidence="3 4">
    <name type="scientific">Marinibactrum halimedae</name>
    <dbReference type="NCBI Taxonomy" id="1444977"/>
    <lineage>
        <taxon>Bacteria</taxon>
        <taxon>Pseudomonadati</taxon>
        <taxon>Pseudomonadota</taxon>
        <taxon>Gammaproteobacteria</taxon>
        <taxon>Cellvibrionales</taxon>
        <taxon>Cellvibrionaceae</taxon>
        <taxon>Marinibactrum</taxon>
    </lineage>
</organism>
<protein>
    <recommendedName>
        <fullName evidence="5">Tetratricopeptide repeat protein</fullName>
    </recommendedName>
</protein>
<gene>
    <name evidence="3" type="ORF">GCM10007877_12340</name>
</gene>
<evidence type="ECO:0000256" key="2">
    <source>
        <dbReference type="SAM" id="SignalP"/>
    </source>
</evidence>
<feature type="signal peptide" evidence="2">
    <location>
        <begin position="1"/>
        <end position="20"/>
    </location>
</feature>
<dbReference type="SUPFAM" id="SSF48452">
    <property type="entry name" value="TPR-like"/>
    <property type="match status" value="1"/>
</dbReference>
<dbReference type="InterPro" id="IPR011990">
    <property type="entry name" value="TPR-like_helical_dom_sf"/>
</dbReference>
<accession>A0AA37WLW7</accession>
<dbReference type="RefSeq" id="WP_232591982.1">
    <property type="nucleotide sequence ID" value="NZ_BSPD01000030.1"/>
</dbReference>
<sequence length="574" mass="66231">MRVKIISIFFACLFSVTGLADVFYKNVSTPEDLEWGSVLFDYFQKDYFSALVEYDYIVQLDNSIAKSHEGELLKGGMMLSYGIADESEAIFSKLLSGNTLSEEVRNSAWYYLANIFHYKSEDEKAFSALNNIKGNLPIHLLVEYHYLRSLLANYDHEPLSALDHLKTLEEFDPQYSYILFNLAISQLAQEDIPSAIGNLRKVAAYSGSSKELLALADRARHGLAQLYLQQGDILNAWIYLTEIRTQGLYSNRALLTYAWAAIETERFTEAIPALKILNDRDIAIPEVQETKVLLAHLYEQSGEVRKALKHNILAVEAFEIGLSNIEESREIIARQDVPREFVKNFDAIVGVSDWYAVEPTVDYQKFTPFVIDLISSHAFSETLRELSDLYALQDNLLMWQRESSQHLLILENTLKKQYSEKMKESLQEASNIKKSLEEKKSDLKLYSLSLTEKDQARFEAQIENIDSEIRTLEGRIEVLSNVERPYSQPPSYRTTIQDYHNQIELRLVQTNSYIQKLEPIVRRLIESELSKHEERMKYYMAQSRLARARLFDTTLMTLDKAKSEKKTEKSDNEK</sequence>
<name>A0AA37WLW7_9GAMM</name>
<feature type="chain" id="PRO_5041410417" description="Tetratricopeptide repeat protein" evidence="2">
    <location>
        <begin position="21"/>
        <end position="574"/>
    </location>
</feature>
<keyword evidence="1" id="KW-0175">Coiled coil</keyword>